<dbReference type="Pfam" id="PF10355">
    <property type="entry name" value="Ytp1"/>
    <property type="match status" value="1"/>
</dbReference>
<comment type="caution">
    <text evidence="5">The sequence shown here is derived from an EMBL/GenBank/DDBJ whole genome shotgun (WGS) entry which is preliminary data.</text>
</comment>
<sequence length="238" mass="26671">MLLSYGIIFPLGFLFALAKSKKHAPTQIVGSLVAGAGFMMGHLNRTPFWEGNPHVRFQWWMLVILVGQVGVGVGLKVTKMKDAPKSRVLQFLQSIRLRILRPIHVILGWSFVILPYVQGIFGLIPLTRTCGGQEVINCVAHFIMGSFFVYYGGVTVLRHFGVISLPFRMDVFDSLLITLWGFINTFFEHRPGTPWNHTDLQHTSSGILWLCAGLLSLLLTFFKPYTSVTLNIVPALVI</sequence>
<feature type="non-terminal residue" evidence="5">
    <location>
        <position position="1"/>
    </location>
</feature>
<dbReference type="InterPro" id="IPR018825">
    <property type="entry name" value="DUF2427"/>
</dbReference>
<keyword evidence="1" id="KW-1133">Transmembrane helix</keyword>
<evidence type="ECO:0000313" key="6">
    <source>
        <dbReference type="Proteomes" id="UP001212841"/>
    </source>
</evidence>
<gene>
    <name evidence="5" type="ORF">HK097_006484</name>
</gene>
<dbReference type="InterPro" id="IPR018827">
    <property type="entry name" value="YTP1_C"/>
</dbReference>
<organism evidence="5 6">
    <name type="scientific">Rhizophlyctis rosea</name>
    <dbReference type="NCBI Taxonomy" id="64517"/>
    <lineage>
        <taxon>Eukaryota</taxon>
        <taxon>Fungi</taxon>
        <taxon>Fungi incertae sedis</taxon>
        <taxon>Chytridiomycota</taxon>
        <taxon>Chytridiomycota incertae sedis</taxon>
        <taxon>Chytridiomycetes</taxon>
        <taxon>Rhizophlyctidales</taxon>
        <taxon>Rhizophlyctidaceae</taxon>
        <taxon>Rhizophlyctis</taxon>
    </lineage>
</organism>
<feature type="signal peptide" evidence="2">
    <location>
        <begin position="1"/>
        <end position="18"/>
    </location>
</feature>
<evidence type="ECO:0000259" key="4">
    <source>
        <dbReference type="Pfam" id="PF10355"/>
    </source>
</evidence>
<feature type="transmembrane region" description="Helical" evidence="1">
    <location>
        <begin position="207"/>
        <end position="225"/>
    </location>
</feature>
<dbReference type="PANTHER" id="PTHR31685:SF3">
    <property type="entry name" value="INTEGRAL MEMBRANE PROTEIN (AFU_ORTHOLOGUE AFUA_6G12730)"/>
    <property type="match status" value="1"/>
</dbReference>
<feature type="transmembrane region" description="Helical" evidence="1">
    <location>
        <begin position="99"/>
        <end position="119"/>
    </location>
</feature>
<keyword evidence="2" id="KW-0732">Signal</keyword>
<evidence type="ECO:0000256" key="2">
    <source>
        <dbReference type="SAM" id="SignalP"/>
    </source>
</evidence>
<evidence type="ECO:0000313" key="5">
    <source>
        <dbReference type="EMBL" id="KAJ3026281.1"/>
    </source>
</evidence>
<keyword evidence="6" id="KW-1185">Reference proteome</keyword>
<dbReference type="Proteomes" id="UP001212841">
    <property type="component" value="Unassembled WGS sequence"/>
</dbReference>
<evidence type="ECO:0000259" key="3">
    <source>
        <dbReference type="Pfam" id="PF10348"/>
    </source>
</evidence>
<protein>
    <submittedName>
        <fullName evidence="5">Uncharacterized protein</fullName>
    </submittedName>
</protein>
<feature type="domain" description="Protein YTP1-like C-terminal" evidence="4">
    <location>
        <begin position="116"/>
        <end position="220"/>
    </location>
</feature>
<evidence type="ECO:0000256" key="1">
    <source>
        <dbReference type="SAM" id="Phobius"/>
    </source>
</evidence>
<feature type="transmembrane region" description="Helical" evidence="1">
    <location>
        <begin position="139"/>
        <end position="157"/>
    </location>
</feature>
<keyword evidence="1" id="KW-0812">Transmembrane</keyword>
<reference evidence="5" key="1">
    <citation type="submission" date="2020-05" db="EMBL/GenBank/DDBJ databases">
        <title>Phylogenomic resolution of chytrid fungi.</title>
        <authorList>
            <person name="Stajich J.E."/>
            <person name="Amses K."/>
            <person name="Simmons R."/>
            <person name="Seto K."/>
            <person name="Myers J."/>
            <person name="Bonds A."/>
            <person name="Quandt C.A."/>
            <person name="Barry K."/>
            <person name="Liu P."/>
            <person name="Grigoriev I."/>
            <person name="Longcore J.E."/>
            <person name="James T.Y."/>
        </authorList>
    </citation>
    <scope>NUCLEOTIDE SEQUENCE</scope>
    <source>
        <strain evidence="5">JEL0318</strain>
    </source>
</reference>
<feature type="transmembrane region" description="Helical" evidence="1">
    <location>
        <begin position="59"/>
        <end position="78"/>
    </location>
</feature>
<feature type="transmembrane region" description="Helical" evidence="1">
    <location>
        <begin position="169"/>
        <end position="187"/>
    </location>
</feature>
<proteinExistence type="predicted"/>
<dbReference type="EMBL" id="JADGJD010003027">
    <property type="protein sequence ID" value="KAJ3026281.1"/>
    <property type="molecule type" value="Genomic_DNA"/>
</dbReference>
<accession>A0AAD5WZ32</accession>
<dbReference type="PANTHER" id="PTHR31685">
    <property type="entry name" value="INTEGRAL MEMBRANE PROTEIN (AFU_ORTHOLOGUE AFUA_6G12730)-RELATED"/>
    <property type="match status" value="1"/>
</dbReference>
<keyword evidence="1" id="KW-0472">Membrane</keyword>
<name>A0AAD5WZ32_9FUNG</name>
<feature type="domain" description="DUF2427" evidence="3">
    <location>
        <begin position="1"/>
        <end position="77"/>
    </location>
</feature>
<dbReference type="AlphaFoldDB" id="A0AAD5WZ32"/>
<dbReference type="Pfam" id="PF10348">
    <property type="entry name" value="DUF2427"/>
    <property type="match status" value="1"/>
</dbReference>
<feature type="chain" id="PRO_5042212765" evidence="2">
    <location>
        <begin position="19"/>
        <end position="238"/>
    </location>
</feature>